<keyword evidence="2" id="KW-1185">Reference proteome</keyword>
<dbReference type="RefSeq" id="WP_073135674.1">
    <property type="nucleotide sequence ID" value="NZ_FQWQ01000002.1"/>
</dbReference>
<evidence type="ECO:0000313" key="1">
    <source>
        <dbReference type="EMBL" id="SHH18872.1"/>
    </source>
</evidence>
<evidence type="ECO:0008006" key="3">
    <source>
        <dbReference type="Google" id="ProtNLM"/>
    </source>
</evidence>
<evidence type="ECO:0000313" key="2">
    <source>
        <dbReference type="Proteomes" id="UP000184212"/>
    </source>
</evidence>
<organism evidence="1 2">
    <name type="scientific">Chryseolinea serpens</name>
    <dbReference type="NCBI Taxonomy" id="947013"/>
    <lineage>
        <taxon>Bacteria</taxon>
        <taxon>Pseudomonadati</taxon>
        <taxon>Bacteroidota</taxon>
        <taxon>Cytophagia</taxon>
        <taxon>Cytophagales</taxon>
        <taxon>Fulvivirgaceae</taxon>
        <taxon>Chryseolinea</taxon>
    </lineage>
</organism>
<accession>A0A1M5QXN0</accession>
<dbReference type="OrthoDB" id="1118734at2"/>
<dbReference type="STRING" id="947013.SAMN04488109_3078"/>
<sequence>MRSTLTFLRVALTERSAVVRRWFLKVFVFLWLPMSLPVAAQSPNTQFWGEYMLNYPFANSFNLENAFVYSTLANTPRWRAIEYTPTLEYSLTQHIDLTLGCTLSYTAQTEDYNTFEIRPVLGTRVNFTPNQRLQARVYLRLEQRNFLNLDTDAWERVMRPRARAEFLFPINHKDIHDDKLWYGIADVELLFTTDDVEERFANRFRARFGAGYRLSYTSRFEFLYMIQQSRSGINEDYQTSDNIFRFRYKHYLRKKKPTQSSGTGN</sequence>
<dbReference type="InterPro" id="IPR019619">
    <property type="entry name" value="DUF2490"/>
</dbReference>
<protein>
    <recommendedName>
        <fullName evidence="3">DUF2490 domain-containing protein</fullName>
    </recommendedName>
</protein>
<proteinExistence type="predicted"/>
<reference evidence="1 2" key="1">
    <citation type="submission" date="2016-11" db="EMBL/GenBank/DDBJ databases">
        <authorList>
            <person name="Jaros S."/>
            <person name="Januszkiewicz K."/>
            <person name="Wedrychowicz H."/>
        </authorList>
    </citation>
    <scope>NUCLEOTIDE SEQUENCE [LARGE SCALE GENOMIC DNA]</scope>
    <source>
        <strain evidence="1 2">DSM 24574</strain>
    </source>
</reference>
<name>A0A1M5QXN0_9BACT</name>
<gene>
    <name evidence="1" type="ORF">SAMN04488109_3078</name>
</gene>
<dbReference type="Pfam" id="PF10677">
    <property type="entry name" value="DUF2490"/>
    <property type="match status" value="1"/>
</dbReference>
<dbReference type="EMBL" id="FQWQ01000002">
    <property type="protein sequence ID" value="SHH18872.1"/>
    <property type="molecule type" value="Genomic_DNA"/>
</dbReference>
<dbReference type="AlphaFoldDB" id="A0A1M5QXN0"/>
<dbReference type="Proteomes" id="UP000184212">
    <property type="component" value="Unassembled WGS sequence"/>
</dbReference>